<dbReference type="CDD" id="cd00405">
    <property type="entry name" value="PRAI"/>
    <property type="match status" value="1"/>
</dbReference>
<dbReference type="InterPro" id="IPR001240">
    <property type="entry name" value="PRAI_dom"/>
</dbReference>
<keyword evidence="12" id="KW-1185">Reference proteome</keyword>
<accession>A0ABN5V4H8</accession>
<keyword evidence="5 9" id="KW-0028">Amino-acid biosynthesis</keyword>
<evidence type="ECO:0000256" key="6">
    <source>
        <dbReference type="ARBA" id="ARBA00022822"/>
    </source>
</evidence>
<dbReference type="EC" id="5.3.1.24" evidence="3 9"/>
<evidence type="ECO:0000256" key="5">
    <source>
        <dbReference type="ARBA" id="ARBA00022605"/>
    </source>
</evidence>
<dbReference type="InterPro" id="IPR013785">
    <property type="entry name" value="Aldolase_TIM"/>
</dbReference>
<evidence type="ECO:0000256" key="9">
    <source>
        <dbReference type="HAMAP-Rule" id="MF_00135"/>
    </source>
</evidence>
<evidence type="ECO:0000256" key="1">
    <source>
        <dbReference type="ARBA" id="ARBA00001164"/>
    </source>
</evidence>
<dbReference type="InterPro" id="IPR044643">
    <property type="entry name" value="TrpF_fam"/>
</dbReference>
<dbReference type="EMBL" id="AP014609">
    <property type="protein sequence ID" value="BAR91972.1"/>
    <property type="molecule type" value="Genomic_DNA"/>
</dbReference>
<comment type="similarity">
    <text evidence="9">Belongs to the TrpF family.</text>
</comment>
<comment type="pathway">
    <text evidence="2 9">Amino-acid biosynthesis; L-tryptophan biosynthesis; L-tryptophan from chorismate: step 3/5.</text>
</comment>
<evidence type="ECO:0000256" key="4">
    <source>
        <dbReference type="ARBA" id="ARBA00022272"/>
    </source>
</evidence>
<comment type="catalytic activity">
    <reaction evidence="1 9">
        <text>N-(5-phospho-beta-D-ribosyl)anthranilate = 1-(2-carboxyphenylamino)-1-deoxy-D-ribulose 5-phosphate</text>
        <dbReference type="Rhea" id="RHEA:21540"/>
        <dbReference type="ChEBI" id="CHEBI:18277"/>
        <dbReference type="ChEBI" id="CHEBI:58613"/>
        <dbReference type="EC" id="5.3.1.24"/>
    </reaction>
</comment>
<sequence>MNEMKSVDKINIKFQLLKVKICGMKFNIQKISNLFPDFMGFIFYPNSPRFVGFDFVIPKLKKEILKIGVFVNESEENILKIKRKNQLDFIQLHGTESPFYCESLFKKGLKLIKVFRVNDFFHFKKVVNYIPFCAYFLFDSNTIYYGGSGKQFCWKKLHEYTFQVPFFLSGGIGMQDFDTIKNFSHPKIFGIDVNSRFEIFPGKKDDIKLNAFIKKIRNL</sequence>
<keyword evidence="7 9" id="KW-0057">Aromatic amino acid biosynthesis</keyword>
<evidence type="ECO:0000256" key="3">
    <source>
        <dbReference type="ARBA" id="ARBA00012572"/>
    </source>
</evidence>
<reference evidence="11 12" key="1">
    <citation type="journal article" date="2015" name="Microbes Environ.">
        <title>An Efficient Strategy Developed for Next-Generation Sequencing of Endosymbiont Genomes Performed Using Crude DNA Isolated from Host Tissues: A Case Study of Blattabacterium cuenoti Inhabiting the Fat Bodies of Cockroaches.</title>
        <authorList>
            <person name="Kinjo Y."/>
            <person name="Saitoh S."/>
            <person name="Tokuda G."/>
        </authorList>
    </citation>
    <scope>NUCLEOTIDE SEQUENCE [LARGE SCALE GENOMIC DNA]</scope>
    <source>
        <strain evidence="11 12">BPAY</strain>
    </source>
</reference>
<dbReference type="HAMAP" id="MF_00135">
    <property type="entry name" value="PRAI"/>
    <property type="match status" value="1"/>
</dbReference>
<evidence type="ECO:0000256" key="7">
    <source>
        <dbReference type="ARBA" id="ARBA00023141"/>
    </source>
</evidence>
<dbReference type="SUPFAM" id="SSF51366">
    <property type="entry name" value="Ribulose-phoshate binding barrel"/>
    <property type="match status" value="1"/>
</dbReference>
<dbReference type="Proteomes" id="UP000217805">
    <property type="component" value="Chromosome"/>
</dbReference>
<evidence type="ECO:0000256" key="2">
    <source>
        <dbReference type="ARBA" id="ARBA00004664"/>
    </source>
</evidence>
<dbReference type="InterPro" id="IPR011060">
    <property type="entry name" value="RibuloseP-bd_barrel"/>
</dbReference>
<evidence type="ECO:0000313" key="11">
    <source>
        <dbReference type="EMBL" id="BAR91972.1"/>
    </source>
</evidence>
<dbReference type="Pfam" id="PF00697">
    <property type="entry name" value="PRAI"/>
    <property type="match status" value="1"/>
</dbReference>
<dbReference type="PANTHER" id="PTHR42894">
    <property type="entry name" value="N-(5'-PHOSPHORIBOSYL)ANTHRANILATE ISOMERASE"/>
    <property type="match status" value="1"/>
</dbReference>
<organism evidence="11 12">
    <name type="scientific">Blattabacterium cuenoti BPAY</name>
    <dbReference type="NCBI Taxonomy" id="1457031"/>
    <lineage>
        <taxon>Bacteria</taxon>
        <taxon>Pseudomonadati</taxon>
        <taxon>Bacteroidota</taxon>
        <taxon>Flavobacteriia</taxon>
        <taxon>Flavobacteriales</taxon>
        <taxon>Blattabacteriaceae</taxon>
        <taxon>Blattabacterium</taxon>
    </lineage>
</organism>
<evidence type="ECO:0000313" key="12">
    <source>
        <dbReference type="Proteomes" id="UP000217805"/>
    </source>
</evidence>
<name>A0ABN5V4H8_9FLAO</name>
<keyword evidence="6 9" id="KW-0822">Tryptophan biosynthesis</keyword>
<evidence type="ECO:0000259" key="10">
    <source>
        <dbReference type="Pfam" id="PF00697"/>
    </source>
</evidence>
<protein>
    <recommendedName>
        <fullName evidence="4 9">N-(5'-phosphoribosyl)anthranilate isomerase</fullName>
        <shortName evidence="9">PRAI</shortName>
        <ecNumber evidence="3 9">5.3.1.24</ecNumber>
    </recommendedName>
</protein>
<keyword evidence="8 9" id="KW-0413">Isomerase</keyword>
<evidence type="ECO:0000256" key="8">
    <source>
        <dbReference type="ARBA" id="ARBA00023235"/>
    </source>
</evidence>
<gene>
    <name evidence="9 11" type="primary">trpF</name>
    <name evidence="11" type="ORF">BPAY_221</name>
</gene>
<proteinExistence type="inferred from homology"/>
<feature type="domain" description="N-(5'phosphoribosyl) anthranilate isomerase (PRAI)" evidence="10">
    <location>
        <begin position="28"/>
        <end position="214"/>
    </location>
</feature>
<dbReference type="Gene3D" id="3.20.20.70">
    <property type="entry name" value="Aldolase class I"/>
    <property type="match status" value="1"/>
</dbReference>
<dbReference type="PANTHER" id="PTHR42894:SF1">
    <property type="entry name" value="N-(5'-PHOSPHORIBOSYL)ANTHRANILATE ISOMERASE"/>
    <property type="match status" value="1"/>
</dbReference>